<dbReference type="AlphaFoldDB" id="A0AAN8FBE0"/>
<dbReference type="SUPFAM" id="SSF53474">
    <property type="entry name" value="alpha/beta-Hydrolases"/>
    <property type="match status" value="1"/>
</dbReference>
<reference evidence="2 3" key="1">
    <citation type="submission" date="2019-10" db="EMBL/GenBank/DDBJ databases">
        <title>Assembly and Annotation for the nematode Trichostrongylus colubriformis.</title>
        <authorList>
            <person name="Martin J."/>
        </authorList>
    </citation>
    <scope>NUCLEOTIDE SEQUENCE [LARGE SCALE GENOMIC DNA]</scope>
    <source>
        <strain evidence="2">G859</strain>
        <tissue evidence="2">Whole worm</tissue>
    </source>
</reference>
<dbReference type="PANTHER" id="PTHR11802:SF201">
    <property type="entry name" value="CARBOXYPEPTIDASE"/>
    <property type="match status" value="1"/>
</dbReference>
<accession>A0AAN8FBE0</accession>
<comment type="similarity">
    <text evidence="1">Belongs to the peptidase S10 family.</text>
</comment>
<dbReference type="Gene3D" id="3.40.50.1820">
    <property type="entry name" value="alpha/beta hydrolase"/>
    <property type="match status" value="1"/>
</dbReference>
<proteinExistence type="inferred from homology"/>
<sequence>EFQYANIIYLDAPAGVGFSVRLDGLWNYTDTEVAMDNHAAMKEWFKKFPERMKNDFYAAGESYAGTYIPMLSALLVDDESIKFKGMLIGNGCVDDVLNFNSLVDFNYNHGFIDERDHRRPKGTAHDVQAYKRIEDKASQTAKDISYMMYEVDRNAKDRT</sequence>
<keyword evidence="2" id="KW-0645">Protease</keyword>
<keyword evidence="3" id="KW-1185">Reference proteome</keyword>
<feature type="non-terminal residue" evidence="2">
    <location>
        <position position="1"/>
    </location>
</feature>
<dbReference type="PANTHER" id="PTHR11802">
    <property type="entry name" value="SERINE PROTEASE FAMILY S10 SERINE CARBOXYPEPTIDASE"/>
    <property type="match status" value="1"/>
</dbReference>
<evidence type="ECO:0000313" key="2">
    <source>
        <dbReference type="EMBL" id="KAK5965995.1"/>
    </source>
</evidence>
<protein>
    <submittedName>
        <fullName evidence="2">Carboxypeptidase</fullName>
    </submittedName>
</protein>
<organism evidence="2 3">
    <name type="scientific">Trichostrongylus colubriformis</name>
    <name type="common">Black scour worm</name>
    <dbReference type="NCBI Taxonomy" id="6319"/>
    <lineage>
        <taxon>Eukaryota</taxon>
        <taxon>Metazoa</taxon>
        <taxon>Ecdysozoa</taxon>
        <taxon>Nematoda</taxon>
        <taxon>Chromadorea</taxon>
        <taxon>Rhabditida</taxon>
        <taxon>Rhabditina</taxon>
        <taxon>Rhabditomorpha</taxon>
        <taxon>Strongyloidea</taxon>
        <taxon>Trichostrongylidae</taxon>
        <taxon>Trichostrongylus</taxon>
    </lineage>
</organism>
<comment type="caution">
    <text evidence="2">The sequence shown here is derived from an EMBL/GenBank/DDBJ whole genome shotgun (WGS) entry which is preliminary data.</text>
</comment>
<name>A0AAN8FBE0_TRICO</name>
<dbReference type="Pfam" id="PF00450">
    <property type="entry name" value="Peptidase_S10"/>
    <property type="match status" value="1"/>
</dbReference>
<dbReference type="InterPro" id="IPR001563">
    <property type="entry name" value="Peptidase_S10"/>
</dbReference>
<dbReference type="PRINTS" id="PR00724">
    <property type="entry name" value="CRBOXYPTASEC"/>
</dbReference>
<keyword evidence="2" id="KW-0378">Hydrolase</keyword>
<dbReference type="GO" id="GO:0004185">
    <property type="term" value="F:serine-type carboxypeptidase activity"/>
    <property type="evidence" value="ECO:0007669"/>
    <property type="project" value="InterPro"/>
</dbReference>
<gene>
    <name evidence="2" type="ORF">GCK32_018441</name>
</gene>
<evidence type="ECO:0000313" key="3">
    <source>
        <dbReference type="Proteomes" id="UP001331761"/>
    </source>
</evidence>
<dbReference type="InterPro" id="IPR029058">
    <property type="entry name" value="AB_hydrolase_fold"/>
</dbReference>
<evidence type="ECO:0000256" key="1">
    <source>
        <dbReference type="ARBA" id="ARBA00009431"/>
    </source>
</evidence>
<dbReference type="EMBL" id="WIXE01024012">
    <property type="protein sequence ID" value="KAK5965995.1"/>
    <property type="molecule type" value="Genomic_DNA"/>
</dbReference>
<dbReference type="GO" id="GO:0006508">
    <property type="term" value="P:proteolysis"/>
    <property type="evidence" value="ECO:0007669"/>
    <property type="project" value="InterPro"/>
</dbReference>
<keyword evidence="2" id="KW-0121">Carboxypeptidase</keyword>
<dbReference type="Proteomes" id="UP001331761">
    <property type="component" value="Unassembled WGS sequence"/>
</dbReference>